<name>A0A0G0C158_9BACT</name>
<dbReference type="EMBL" id="LBOK01000009">
    <property type="protein sequence ID" value="KKP36977.1"/>
    <property type="molecule type" value="Genomic_DNA"/>
</dbReference>
<dbReference type="AlphaFoldDB" id="A0A0G0C158"/>
<gene>
    <name evidence="2" type="ORF">UR23_C0009G0007</name>
</gene>
<keyword evidence="1" id="KW-0812">Transmembrane</keyword>
<accession>A0A0G0C158</accession>
<proteinExistence type="predicted"/>
<feature type="transmembrane region" description="Helical" evidence="1">
    <location>
        <begin position="6"/>
        <end position="24"/>
    </location>
</feature>
<reference evidence="2 3" key="1">
    <citation type="journal article" date="2015" name="Nature">
        <title>rRNA introns, odd ribosomes, and small enigmatic genomes across a large radiation of phyla.</title>
        <authorList>
            <person name="Brown C.T."/>
            <person name="Hug L.A."/>
            <person name="Thomas B.C."/>
            <person name="Sharon I."/>
            <person name="Castelle C.J."/>
            <person name="Singh A."/>
            <person name="Wilkins M.J."/>
            <person name="Williams K.H."/>
            <person name="Banfield J.F."/>
        </authorList>
    </citation>
    <scope>NUCLEOTIDE SEQUENCE [LARGE SCALE GENOMIC DNA]</scope>
</reference>
<keyword evidence="1" id="KW-0472">Membrane</keyword>
<evidence type="ECO:0000313" key="3">
    <source>
        <dbReference type="Proteomes" id="UP000034349"/>
    </source>
</evidence>
<protein>
    <submittedName>
        <fullName evidence="2">Uncharacterized protein</fullName>
    </submittedName>
</protein>
<organism evidence="2 3">
    <name type="scientific">Candidatus Roizmanbacteria bacterium GW2011_GWA2_32_13</name>
    <dbReference type="NCBI Taxonomy" id="1618475"/>
    <lineage>
        <taxon>Bacteria</taxon>
        <taxon>Candidatus Roizmaniibacteriota</taxon>
    </lineage>
</organism>
<evidence type="ECO:0000313" key="2">
    <source>
        <dbReference type="EMBL" id="KKP36977.1"/>
    </source>
</evidence>
<keyword evidence="1" id="KW-1133">Transmembrane helix</keyword>
<comment type="caution">
    <text evidence="2">The sequence shown here is derived from an EMBL/GenBank/DDBJ whole genome shotgun (WGS) entry which is preliminary data.</text>
</comment>
<evidence type="ECO:0000256" key="1">
    <source>
        <dbReference type="SAM" id="Phobius"/>
    </source>
</evidence>
<dbReference type="Proteomes" id="UP000034349">
    <property type="component" value="Unassembled WGS sequence"/>
</dbReference>
<sequence>MNRSVIITIIITAIISGLITYTFTKKSIQSDKLAVFKPLKKNNNIITPIPTEKPIPKYSVTILNTPATNGIFSLKADVKNISVNPFITGVYFRECKFYDNKNNEYKGNIDSPIGGYGIEFQFQKALLPDESQTIDFNNLNIEILGGGGIDRSGSIKDRCDYDNQGNKVCHPINGLKIKECITYTSTGIKHEDKLPLIVSFPQ</sequence>